<feature type="compositionally biased region" description="Low complexity" evidence="1">
    <location>
        <begin position="350"/>
        <end position="360"/>
    </location>
</feature>
<name>A0A0L6ULQ0_9BASI</name>
<dbReference type="EMBL" id="LAVV01010166">
    <property type="protein sequence ID" value="KNZ49444.1"/>
    <property type="molecule type" value="Genomic_DNA"/>
</dbReference>
<feature type="compositionally biased region" description="Polar residues" evidence="1">
    <location>
        <begin position="370"/>
        <end position="390"/>
    </location>
</feature>
<gene>
    <name evidence="3" type="ORF">VP01_4g7</name>
</gene>
<comment type="caution">
    <text evidence="3">The sequence shown here is derived from an EMBL/GenBank/DDBJ whole genome shotgun (WGS) entry which is preliminary data.</text>
</comment>
<evidence type="ECO:0000256" key="1">
    <source>
        <dbReference type="SAM" id="MobiDB-lite"/>
    </source>
</evidence>
<feature type="region of interest" description="Disordered" evidence="1">
    <location>
        <begin position="347"/>
        <end position="438"/>
    </location>
</feature>
<evidence type="ECO:0000313" key="3">
    <source>
        <dbReference type="EMBL" id="KNZ49444.1"/>
    </source>
</evidence>
<dbReference type="Proteomes" id="UP000037035">
    <property type="component" value="Unassembled WGS sequence"/>
</dbReference>
<reference evidence="3 4" key="1">
    <citation type="submission" date="2015-08" db="EMBL/GenBank/DDBJ databases">
        <title>Next Generation Sequencing and Analysis of the Genome of Puccinia sorghi L Schw, the Causal Agent of Maize Common Rust.</title>
        <authorList>
            <person name="Rochi L."/>
            <person name="Burguener G."/>
            <person name="Darino M."/>
            <person name="Turjanski A."/>
            <person name="Kreff E."/>
            <person name="Dieguez M.J."/>
            <person name="Sacco F."/>
        </authorList>
    </citation>
    <scope>NUCLEOTIDE SEQUENCE [LARGE SCALE GENOMIC DNA]</scope>
    <source>
        <strain evidence="3 4">RO10H11247</strain>
    </source>
</reference>
<dbReference type="InterPro" id="IPR009349">
    <property type="entry name" value="TRIP4/RQT4_C2HC5_Znf"/>
</dbReference>
<organism evidence="3 4">
    <name type="scientific">Puccinia sorghi</name>
    <dbReference type="NCBI Taxonomy" id="27349"/>
    <lineage>
        <taxon>Eukaryota</taxon>
        <taxon>Fungi</taxon>
        <taxon>Dikarya</taxon>
        <taxon>Basidiomycota</taxon>
        <taxon>Pucciniomycotina</taxon>
        <taxon>Pucciniomycetes</taxon>
        <taxon>Pucciniales</taxon>
        <taxon>Pucciniaceae</taxon>
        <taxon>Puccinia</taxon>
    </lineage>
</organism>
<dbReference type="GO" id="GO:0005634">
    <property type="term" value="C:nucleus"/>
    <property type="evidence" value="ECO:0007669"/>
    <property type="project" value="InterPro"/>
</dbReference>
<feature type="compositionally biased region" description="Polar residues" evidence="1">
    <location>
        <begin position="115"/>
        <end position="125"/>
    </location>
</feature>
<evidence type="ECO:0000259" key="2">
    <source>
        <dbReference type="Pfam" id="PF06221"/>
    </source>
</evidence>
<evidence type="ECO:0000313" key="4">
    <source>
        <dbReference type="Proteomes" id="UP000037035"/>
    </source>
</evidence>
<feature type="region of interest" description="Disordered" evidence="1">
    <location>
        <begin position="154"/>
        <end position="200"/>
    </location>
</feature>
<feature type="region of interest" description="Disordered" evidence="1">
    <location>
        <begin position="71"/>
        <end position="142"/>
    </location>
</feature>
<dbReference type="STRING" id="27349.A0A0L6ULQ0"/>
<dbReference type="AlphaFoldDB" id="A0A0L6ULQ0"/>
<protein>
    <recommendedName>
        <fullName evidence="2">TRIP4/RQT4 C2HC5-type zinc finger domain-containing protein</fullName>
    </recommendedName>
</protein>
<sequence length="522" mass="58537">MDEKACCQAIMEFTGLDQESTMTQILPYLKSIKSRADVEEYLHSLVGQGKKQASFIQRFSEQRFRANPTVVKNQNQRKLDSAFPSLQPTHRTSSSTSLPTTSTTLGNFPIKNRQAKQTSQTNTSEPGAHQLNPRPAIDPKIFTNFGNSANVYMKSRDSEDSVTKLSKKKNARSNPSGTATPEPSRPTSCTNNPDQCISMEEPNSQKNLKLDIPPDIDIPISQLSRSSLQELLQLKLILEGFESENSTLLRGKPQCFCESRDHGLPIGRLPKQCAHCGLIYCRLKPPLTSCPSCDQPTPLTSNHDLREKIRAEFLAKRNELIKLEIEKYQKRVSLELKKAQAIQEADRAYPSLPTTSTSSKTHIHHQQQQASHTAYSNQLHPGPSIQNRIQQGYERLAQEHSGSKKQSVHQHSIFSPSSQRHPNSSSHTVLRLNSSNGKTKIIKTTNKNQKEKPQAQEQLTFNHVLDPQFSGDHLDSDNPAYIDPFDDLCLLKIGRSPLPFVDQKLCSCHTIPDYVPVAVYQV</sequence>
<dbReference type="GO" id="GO:0072344">
    <property type="term" value="P:rescue of stalled ribosome"/>
    <property type="evidence" value="ECO:0007669"/>
    <property type="project" value="InterPro"/>
</dbReference>
<dbReference type="GO" id="GO:0008270">
    <property type="term" value="F:zinc ion binding"/>
    <property type="evidence" value="ECO:0007669"/>
    <property type="project" value="InterPro"/>
</dbReference>
<dbReference type="VEuPathDB" id="FungiDB:VP01_4g7"/>
<dbReference type="GO" id="GO:0180022">
    <property type="term" value="C:RQC-trigger complex"/>
    <property type="evidence" value="ECO:0007669"/>
    <property type="project" value="InterPro"/>
</dbReference>
<feature type="compositionally biased region" description="Polar residues" evidence="1">
    <location>
        <begin position="172"/>
        <end position="200"/>
    </location>
</feature>
<feature type="compositionally biased region" description="Low complexity" evidence="1">
    <location>
        <begin position="415"/>
        <end position="427"/>
    </location>
</feature>
<feature type="compositionally biased region" description="Low complexity" evidence="1">
    <location>
        <begin position="92"/>
        <end position="105"/>
    </location>
</feature>
<feature type="domain" description="TRIP4/RQT4 C2HC5-type zinc finger" evidence="2">
    <location>
        <begin position="254"/>
        <end position="297"/>
    </location>
</feature>
<accession>A0A0L6ULQ0</accession>
<keyword evidence="4" id="KW-1185">Reference proteome</keyword>
<dbReference type="OrthoDB" id="338816at2759"/>
<proteinExistence type="predicted"/>
<dbReference type="Pfam" id="PF06221">
    <property type="entry name" value="zf-C2HC5"/>
    <property type="match status" value="1"/>
</dbReference>